<dbReference type="InterPro" id="IPR033464">
    <property type="entry name" value="CSN8_PSD8_EIF3K"/>
</dbReference>
<feature type="domain" description="CSN8/PSMD8/EIF3K" evidence="2">
    <location>
        <begin position="98"/>
        <end position="197"/>
    </location>
</feature>
<name>A0A915DAJ5_9BILA</name>
<keyword evidence="1" id="KW-0647">Proteasome</keyword>
<dbReference type="AlphaFoldDB" id="A0A915DAJ5"/>
<accession>A0A915DAJ5</accession>
<dbReference type="Pfam" id="PF10075">
    <property type="entry name" value="CSN8_PSD8_EIF3K"/>
    <property type="match status" value="1"/>
</dbReference>
<organism evidence="3 4">
    <name type="scientific">Ditylenchus dipsaci</name>
    <dbReference type="NCBI Taxonomy" id="166011"/>
    <lineage>
        <taxon>Eukaryota</taxon>
        <taxon>Metazoa</taxon>
        <taxon>Ecdysozoa</taxon>
        <taxon>Nematoda</taxon>
        <taxon>Chromadorea</taxon>
        <taxon>Rhabditida</taxon>
        <taxon>Tylenchina</taxon>
        <taxon>Tylenchomorpha</taxon>
        <taxon>Sphaerularioidea</taxon>
        <taxon>Anguinidae</taxon>
        <taxon>Anguininae</taxon>
        <taxon>Ditylenchus</taxon>
    </lineage>
</organism>
<reference evidence="4" key="1">
    <citation type="submission" date="2022-11" db="UniProtKB">
        <authorList>
            <consortium name="WormBaseParasite"/>
        </authorList>
    </citation>
    <scope>IDENTIFICATION</scope>
</reference>
<evidence type="ECO:0000313" key="4">
    <source>
        <dbReference type="WBParaSite" id="jg17597"/>
    </source>
</evidence>
<dbReference type="Proteomes" id="UP000887574">
    <property type="component" value="Unplaced"/>
</dbReference>
<dbReference type="PANTHER" id="PTHR12387">
    <property type="entry name" value="26S PROTEASOME NON-ATPASE REGULATORY SUBUNIT 8"/>
    <property type="match status" value="1"/>
</dbReference>
<dbReference type="InterPro" id="IPR006746">
    <property type="entry name" value="26S_Psome_Rpn12"/>
</dbReference>
<proteinExistence type="predicted"/>
<evidence type="ECO:0000259" key="2">
    <source>
        <dbReference type="Pfam" id="PF10075"/>
    </source>
</evidence>
<evidence type="ECO:0000313" key="3">
    <source>
        <dbReference type="Proteomes" id="UP000887574"/>
    </source>
</evidence>
<dbReference type="Gene3D" id="1.25.40.990">
    <property type="match status" value="1"/>
</dbReference>
<dbReference type="GO" id="GO:0005634">
    <property type="term" value="C:nucleus"/>
    <property type="evidence" value="ECO:0007669"/>
    <property type="project" value="TreeGrafter"/>
</dbReference>
<dbReference type="PANTHER" id="PTHR12387:SF0">
    <property type="entry name" value="26S PROTEASOME NON-ATPASE REGULATORY SUBUNIT 8"/>
    <property type="match status" value="1"/>
</dbReference>
<sequence>MASAKIEAAHKSLLSEWAKENRNLASVKQKLAQIELELKNPSTLNALNAMAATTIHKDYFEISALYNALSADLNGFQEAIAKVHCFYESQFGESSSNNKYLMYGLHLMYLLATNKLSDFHMLLEQIDQTIQQSNPYISTPVKLEECLMEGPTTKLMEKTIPSPFYAVFIKILMDTVRNEIASCMEKSYERLLVKDASWLEIGQERVRLRQPIKEHPQSAVTIRAQLDTQRITKQNLFYAKQLEMII</sequence>
<dbReference type="GO" id="GO:0043161">
    <property type="term" value="P:proteasome-mediated ubiquitin-dependent protein catabolic process"/>
    <property type="evidence" value="ECO:0007669"/>
    <property type="project" value="TreeGrafter"/>
</dbReference>
<keyword evidence="3" id="KW-1185">Reference proteome</keyword>
<dbReference type="WBParaSite" id="jg17597">
    <property type="protein sequence ID" value="jg17597"/>
    <property type="gene ID" value="jg17597"/>
</dbReference>
<protein>
    <submittedName>
        <fullName evidence="4">CSN8/PSMD8/EIF3K domain-containing protein</fullName>
    </submittedName>
</protein>
<evidence type="ECO:0000256" key="1">
    <source>
        <dbReference type="ARBA" id="ARBA00022942"/>
    </source>
</evidence>
<dbReference type="GO" id="GO:0005829">
    <property type="term" value="C:cytosol"/>
    <property type="evidence" value="ECO:0007669"/>
    <property type="project" value="TreeGrafter"/>
</dbReference>
<dbReference type="GO" id="GO:0008541">
    <property type="term" value="C:proteasome regulatory particle, lid subcomplex"/>
    <property type="evidence" value="ECO:0007669"/>
    <property type="project" value="TreeGrafter"/>
</dbReference>